<proteinExistence type="predicted"/>
<organism evidence="1 2">
    <name type="scientific">Romanomermis culicivorax</name>
    <name type="common">Nematode worm</name>
    <dbReference type="NCBI Taxonomy" id="13658"/>
    <lineage>
        <taxon>Eukaryota</taxon>
        <taxon>Metazoa</taxon>
        <taxon>Ecdysozoa</taxon>
        <taxon>Nematoda</taxon>
        <taxon>Enoplea</taxon>
        <taxon>Dorylaimia</taxon>
        <taxon>Mermithida</taxon>
        <taxon>Mermithoidea</taxon>
        <taxon>Mermithidae</taxon>
        <taxon>Romanomermis</taxon>
    </lineage>
</organism>
<accession>A0A915I9P7</accession>
<sequence>MKNHAPTRASCVTIDKIFRHERIELILQKLQQPRTLHREGNYVLMSENNRPLSSPTRIEI</sequence>
<dbReference type="WBParaSite" id="nRc.2.0.1.t10488-RA">
    <property type="protein sequence ID" value="nRc.2.0.1.t10488-RA"/>
    <property type="gene ID" value="nRc.2.0.1.g10488"/>
</dbReference>
<protein>
    <submittedName>
        <fullName evidence="2">Uncharacterized protein</fullName>
    </submittedName>
</protein>
<name>A0A915I9P7_ROMCU</name>
<keyword evidence="1" id="KW-1185">Reference proteome</keyword>
<dbReference type="Proteomes" id="UP000887565">
    <property type="component" value="Unplaced"/>
</dbReference>
<dbReference type="AlphaFoldDB" id="A0A915I9P7"/>
<evidence type="ECO:0000313" key="2">
    <source>
        <dbReference type="WBParaSite" id="nRc.2.0.1.t10488-RA"/>
    </source>
</evidence>
<evidence type="ECO:0000313" key="1">
    <source>
        <dbReference type="Proteomes" id="UP000887565"/>
    </source>
</evidence>
<reference evidence="2" key="1">
    <citation type="submission" date="2022-11" db="UniProtKB">
        <authorList>
            <consortium name="WormBaseParasite"/>
        </authorList>
    </citation>
    <scope>IDENTIFICATION</scope>
</reference>